<dbReference type="Proteomes" id="UP000516438">
    <property type="component" value="Chromosome"/>
</dbReference>
<gene>
    <name evidence="2" type="ORF">H0S70_01700</name>
</gene>
<dbReference type="KEGG" id="cmaq:H0S70_01700"/>
<dbReference type="RefSeq" id="WP_188321487.1">
    <property type="nucleotide sequence ID" value="NZ_CP060203.1"/>
</dbReference>
<feature type="domain" description="YubB ferredoxin-like" evidence="1">
    <location>
        <begin position="53"/>
        <end position="135"/>
    </location>
</feature>
<evidence type="ECO:0000259" key="1">
    <source>
        <dbReference type="Pfam" id="PF18406"/>
    </source>
</evidence>
<accession>A0A7H1DXM7</accession>
<dbReference type="Pfam" id="PF18406">
    <property type="entry name" value="DUF1281_C"/>
    <property type="match status" value="1"/>
</dbReference>
<dbReference type="EMBL" id="CP060203">
    <property type="protein sequence ID" value="QNS41735.1"/>
    <property type="molecule type" value="Genomic_DNA"/>
</dbReference>
<organism evidence="2 3">
    <name type="scientific">Chryseobacterium manosquense</name>
    <dbReference type="NCBI Taxonomy" id="2754694"/>
    <lineage>
        <taxon>Bacteria</taxon>
        <taxon>Pseudomonadati</taxon>
        <taxon>Bacteroidota</taxon>
        <taxon>Flavobacteriia</taxon>
        <taxon>Flavobacteriales</taxon>
        <taxon>Weeksellaceae</taxon>
        <taxon>Chryseobacterium group</taxon>
        <taxon>Chryseobacterium</taxon>
    </lineage>
</organism>
<name>A0A7H1DXM7_9FLAO</name>
<sequence>MANWCRNTLAFEGNETALEQIKSKFRRMINLERSEQCGQLPDFVNPKVGVYFFDIIWDEGDCIFSCQTKWSQNTKVLVQIAERFNVDFIHDYEEMGNLVYGRSIYEDSILTEIDVDGEDFEKYQYDDETGIYYFEREAYDSDAEILETLLERKVRSRNENAQLLQIAMQFD</sequence>
<evidence type="ECO:0000313" key="2">
    <source>
        <dbReference type="EMBL" id="QNS41735.1"/>
    </source>
</evidence>
<evidence type="ECO:0000313" key="3">
    <source>
        <dbReference type="Proteomes" id="UP000516438"/>
    </source>
</evidence>
<reference evidence="2 3" key="1">
    <citation type="submission" date="2020-07" db="EMBL/GenBank/DDBJ databases">
        <title>Complete genome and description of Chryseobacterium manosquense strain Marseille-Q2069 sp. nov.</title>
        <authorList>
            <person name="Boxberger M."/>
        </authorList>
    </citation>
    <scope>NUCLEOTIDE SEQUENCE [LARGE SCALE GENOMIC DNA]</scope>
    <source>
        <strain evidence="2 3">Marseille-Q2069</strain>
    </source>
</reference>
<keyword evidence="3" id="KW-1185">Reference proteome</keyword>
<proteinExistence type="predicted"/>
<dbReference type="AlphaFoldDB" id="A0A7H1DXM7"/>
<protein>
    <recommendedName>
        <fullName evidence="1">YubB ferredoxin-like domain-containing protein</fullName>
    </recommendedName>
</protein>
<dbReference type="InterPro" id="IPR041329">
    <property type="entry name" value="YubB_C"/>
</dbReference>